<dbReference type="STRING" id="1367847.JCM7686_2239"/>
<evidence type="ECO:0000313" key="3">
    <source>
        <dbReference type="EMBL" id="AGT10584.1"/>
    </source>
</evidence>
<evidence type="ECO:0000313" key="4">
    <source>
        <dbReference type="Proteomes" id="UP000015480"/>
    </source>
</evidence>
<protein>
    <recommendedName>
        <fullName evidence="5">Gene transfer agent family protein</fullName>
    </recommendedName>
</protein>
<feature type="region of interest" description="Disordered" evidence="1">
    <location>
        <begin position="97"/>
        <end position="137"/>
    </location>
</feature>
<dbReference type="InterPro" id="IPR021791">
    <property type="entry name" value="Phage_TAC_11"/>
</dbReference>
<accession>S5XT07</accession>
<keyword evidence="4" id="KW-1185">Reference proteome</keyword>
<name>S5XT07_PARAH</name>
<feature type="compositionally biased region" description="Polar residues" evidence="1">
    <location>
        <begin position="123"/>
        <end position="137"/>
    </location>
</feature>
<dbReference type="Proteomes" id="UP000015480">
    <property type="component" value="Chromosome"/>
</dbReference>
<proteinExistence type="predicted"/>
<dbReference type="EMBL" id="CP006650">
    <property type="protein sequence ID" value="AGT09316.1"/>
    <property type="molecule type" value="Genomic_DNA"/>
</dbReference>
<reference evidence="3 4" key="1">
    <citation type="journal article" date="2014" name="BMC Genomics">
        <title>Architecture and functions of a multipartite genome of the methylotrophic bacterium Paracoccus aminophilus JCM 7686, containing primary and secondary chromids.</title>
        <authorList>
            <person name="Dziewit L."/>
            <person name="Czarnecki J."/>
            <person name="Wibberg D."/>
            <person name="Radlinska M."/>
            <person name="Mrozek P."/>
            <person name="Szymczak M."/>
            <person name="Schluter A."/>
            <person name="Puhler A."/>
            <person name="Bartosik D."/>
        </authorList>
    </citation>
    <scope>NUCLEOTIDE SEQUENCE [LARGE SCALE GENOMIC DNA]</scope>
    <source>
        <strain evidence="3">JCM 7686</strain>
    </source>
</reference>
<organism evidence="3 4">
    <name type="scientific">Paracoccus aminophilus JCM 7686</name>
    <dbReference type="NCBI Taxonomy" id="1367847"/>
    <lineage>
        <taxon>Bacteria</taxon>
        <taxon>Pseudomonadati</taxon>
        <taxon>Pseudomonadota</taxon>
        <taxon>Alphaproteobacteria</taxon>
        <taxon>Rhodobacterales</taxon>
        <taxon>Paracoccaceae</taxon>
        <taxon>Paracoccus</taxon>
    </lineage>
</organism>
<sequence>MMEALVLIWPGGEHAFRLPLAQLELLQQKTEAGPEFLLNRINLGQWAATDLFETVRAGLIGGGLSAVEAQARVMAAFDRHPLIEFKVPAQAILGHALYGPPDDPVGEPGPVTPTPENSEKTDSGSSAPSTASQPPLA</sequence>
<dbReference type="EMBL" id="CP006650">
    <property type="protein sequence ID" value="AGT10584.1"/>
    <property type="molecule type" value="Genomic_DNA"/>
</dbReference>
<dbReference type="HOGENOM" id="CLU_145382_0_0_5"/>
<dbReference type="eggNOG" id="ENOG5032XFF">
    <property type="taxonomic scope" value="Bacteria"/>
</dbReference>
<evidence type="ECO:0000313" key="2">
    <source>
        <dbReference type="EMBL" id="AGT09316.1"/>
    </source>
</evidence>
<dbReference type="Pfam" id="PF11836">
    <property type="entry name" value="Phage_TAC_11"/>
    <property type="match status" value="1"/>
</dbReference>
<dbReference type="AlphaFoldDB" id="S5XT07"/>
<evidence type="ECO:0000256" key="1">
    <source>
        <dbReference type="SAM" id="MobiDB-lite"/>
    </source>
</evidence>
<evidence type="ECO:0008006" key="5">
    <source>
        <dbReference type="Google" id="ProtNLM"/>
    </source>
</evidence>
<gene>
    <name evidence="2" type="ORF">JCM7686_2239</name>
    <name evidence="3" type="ORF">JCM7686_2918</name>
</gene>
<dbReference type="KEGG" id="pami:JCM7686_2918"/>
<dbReference type="KEGG" id="pami:JCM7686_2239"/>